<dbReference type="InterPro" id="IPR042001">
    <property type="entry name" value="Sortase_F"/>
</dbReference>
<sequence length="214" mass="22572">MLLAARTGGRRGARTAAATACLTAGIALLAYALSPQQPPPPVPPPSAARAPADGPVRTHPADAVVLPRSQPLRITIPAIGLNTHVEAVPLDRDGSIAMPKDADHAGWFTQSATPGERGNAIVIGHVDSTTGPAAFYGLGAVRRGHRITVERRDGRDAVFTVTRMEVYTKNRFPDHVYQPSPGPQLTLITCTGWDDGTNDYRANLVITAHPTTGP</sequence>
<dbReference type="AlphaFoldDB" id="A0A1H9KJP0"/>
<dbReference type="InterPro" id="IPR005754">
    <property type="entry name" value="Sortase"/>
</dbReference>
<dbReference type="RefSeq" id="WP_093663315.1">
    <property type="nucleotide sequence ID" value="NZ_FOET01000025.1"/>
</dbReference>
<keyword evidence="5" id="KW-1185">Reference proteome</keyword>
<dbReference type="STRING" id="403935.SAMN05216481_1251"/>
<dbReference type="Gene3D" id="2.40.260.10">
    <property type="entry name" value="Sortase"/>
    <property type="match status" value="1"/>
</dbReference>
<dbReference type="SUPFAM" id="SSF63817">
    <property type="entry name" value="Sortase"/>
    <property type="match status" value="1"/>
</dbReference>
<feature type="compositionally biased region" description="Pro residues" evidence="3">
    <location>
        <begin position="36"/>
        <end position="46"/>
    </location>
</feature>
<gene>
    <name evidence="4" type="ORF">SAMN05216481_1251</name>
</gene>
<dbReference type="GO" id="GO:0016787">
    <property type="term" value="F:hydrolase activity"/>
    <property type="evidence" value="ECO:0007669"/>
    <property type="project" value="UniProtKB-KW"/>
</dbReference>
<evidence type="ECO:0000256" key="2">
    <source>
        <dbReference type="PIRSR" id="PIRSR605754-1"/>
    </source>
</evidence>
<accession>A0A1H9KJP0</accession>
<dbReference type="Proteomes" id="UP000199055">
    <property type="component" value="Unassembled WGS sequence"/>
</dbReference>
<dbReference type="InterPro" id="IPR023365">
    <property type="entry name" value="Sortase_dom-sf"/>
</dbReference>
<evidence type="ECO:0000313" key="4">
    <source>
        <dbReference type="EMBL" id="SEQ99318.1"/>
    </source>
</evidence>
<feature type="region of interest" description="Disordered" evidence="3">
    <location>
        <begin position="36"/>
        <end position="59"/>
    </location>
</feature>
<organism evidence="4 5">
    <name type="scientific">Streptomyces radiopugnans</name>
    <dbReference type="NCBI Taxonomy" id="403935"/>
    <lineage>
        <taxon>Bacteria</taxon>
        <taxon>Bacillati</taxon>
        <taxon>Actinomycetota</taxon>
        <taxon>Actinomycetes</taxon>
        <taxon>Kitasatosporales</taxon>
        <taxon>Streptomycetaceae</taxon>
        <taxon>Streptomyces</taxon>
    </lineage>
</organism>
<feature type="active site" description="Proton donor/acceptor" evidence="2">
    <location>
        <position position="125"/>
    </location>
</feature>
<evidence type="ECO:0000256" key="1">
    <source>
        <dbReference type="ARBA" id="ARBA00022801"/>
    </source>
</evidence>
<dbReference type="EMBL" id="FOET01000025">
    <property type="protein sequence ID" value="SEQ99318.1"/>
    <property type="molecule type" value="Genomic_DNA"/>
</dbReference>
<evidence type="ECO:0000256" key="3">
    <source>
        <dbReference type="SAM" id="MobiDB-lite"/>
    </source>
</evidence>
<proteinExistence type="predicted"/>
<name>A0A1H9KJP0_9ACTN</name>
<dbReference type="Pfam" id="PF04203">
    <property type="entry name" value="Sortase"/>
    <property type="match status" value="1"/>
</dbReference>
<dbReference type="CDD" id="cd05829">
    <property type="entry name" value="Sortase_F"/>
    <property type="match status" value="1"/>
</dbReference>
<reference evidence="4 5" key="1">
    <citation type="submission" date="2016-10" db="EMBL/GenBank/DDBJ databases">
        <authorList>
            <person name="de Groot N.N."/>
        </authorList>
    </citation>
    <scope>NUCLEOTIDE SEQUENCE [LARGE SCALE GENOMIC DNA]</scope>
    <source>
        <strain evidence="4 5">CGMCC 4.3519</strain>
    </source>
</reference>
<feature type="active site" description="Acyl-thioester intermediate" evidence="2">
    <location>
        <position position="190"/>
    </location>
</feature>
<keyword evidence="1" id="KW-0378">Hydrolase</keyword>
<evidence type="ECO:0000313" key="5">
    <source>
        <dbReference type="Proteomes" id="UP000199055"/>
    </source>
</evidence>
<protein>
    <submittedName>
        <fullName evidence="4">Sortase family protein</fullName>
    </submittedName>
</protein>